<name>A0A8T1TPF0_9STRA</name>
<dbReference type="Proteomes" id="UP000688947">
    <property type="component" value="Unassembled WGS sequence"/>
</dbReference>
<evidence type="ECO:0000313" key="2">
    <source>
        <dbReference type="EMBL" id="KAG6944543.1"/>
    </source>
</evidence>
<dbReference type="AlphaFoldDB" id="A0A8T1TPF0"/>
<evidence type="ECO:0000256" key="1">
    <source>
        <dbReference type="SAM" id="MobiDB-lite"/>
    </source>
</evidence>
<accession>A0A8T1TPF0</accession>
<proteinExistence type="predicted"/>
<dbReference type="OrthoDB" id="124317at2759"/>
<dbReference type="PANTHER" id="PTHR46599">
    <property type="entry name" value="PIGGYBAC TRANSPOSABLE ELEMENT-DERIVED PROTEIN 4"/>
    <property type="match status" value="1"/>
</dbReference>
<dbReference type="EMBL" id="JAENGZ010002190">
    <property type="protein sequence ID" value="KAG6944543.1"/>
    <property type="molecule type" value="Genomic_DNA"/>
</dbReference>
<reference evidence="2" key="1">
    <citation type="submission" date="2021-01" db="EMBL/GenBank/DDBJ databases">
        <title>Phytophthora aleatoria, a newly-described species from Pinus radiata is distinct from Phytophthora cactorum isolates based on comparative genomics.</title>
        <authorList>
            <person name="Mcdougal R."/>
            <person name="Panda P."/>
            <person name="Williams N."/>
            <person name="Studholme D.J."/>
        </authorList>
    </citation>
    <scope>NUCLEOTIDE SEQUENCE</scope>
    <source>
        <strain evidence="2">NZFS 3830</strain>
    </source>
</reference>
<gene>
    <name evidence="2" type="ORF">JG687_00017809</name>
</gene>
<dbReference type="VEuPathDB" id="FungiDB:PC110_g11502"/>
<organism evidence="2 3">
    <name type="scientific">Phytophthora cactorum</name>
    <dbReference type="NCBI Taxonomy" id="29920"/>
    <lineage>
        <taxon>Eukaryota</taxon>
        <taxon>Sar</taxon>
        <taxon>Stramenopiles</taxon>
        <taxon>Oomycota</taxon>
        <taxon>Peronosporomycetes</taxon>
        <taxon>Peronosporales</taxon>
        <taxon>Peronosporaceae</taxon>
        <taxon>Phytophthora</taxon>
    </lineage>
</organism>
<feature type="region of interest" description="Disordered" evidence="1">
    <location>
        <begin position="46"/>
        <end position="68"/>
    </location>
</feature>
<protein>
    <submittedName>
        <fullName evidence="2">Uncharacterized protein</fullName>
    </submittedName>
</protein>
<evidence type="ECO:0000313" key="3">
    <source>
        <dbReference type="Proteomes" id="UP000688947"/>
    </source>
</evidence>
<comment type="caution">
    <text evidence="2">The sequence shown here is derived from an EMBL/GenBank/DDBJ whole genome shotgun (WGS) entry which is preliminary data.</text>
</comment>
<sequence>MEKTDSPLDLLFFFMPRSLWSKIAKESNRYYDQHLNERIDRMYRKQREKGKEVTREEVMDKEAKQHKPIKGHETVRVIGLLMARMLYPHSADSRIIGLLHPSALSLLVHSVATCRRGDLAESCRTCTFPTMLMPTQRLIERGK</sequence>
<dbReference type="PANTHER" id="PTHR46599:SF3">
    <property type="entry name" value="PIGGYBAC TRANSPOSABLE ELEMENT-DERIVED PROTEIN 4"/>
    <property type="match status" value="1"/>
</dbReference>